<name>A0A679J2I9_VARPD</name>
<gene>
    <name evidence="1" type="ORF">VVAX_04287</name>
</gene>
<reference evidence="1" key="1">
    <citation type="submission" date="2019-12" db="EMBL/GenBank/DDBJ databases">
        <authorList>
            <person name="Cremers G."/>
        </authorList>
    </citation>
    <scope>NUCLEOTIDE SEQUENCE</scope>
    <source>
        <strain evidence="1">Vvax</strain>
    </source>
</reference>
<protein>
    <recommendedName>
        <fullName evidence="2">FecR N-terminal domain-containing protein</fullName>
    </recommendedName>
</protein>
<dbReference type="RefSeq" id="WP_339091825.1">
    <property type="nucleotide sequence ID" value="NZ_LR743507.1"/>
</dbReference>
<sequence>MAPQIAPEAPSADETAWRLYMELRERPCRTRALKLTHWLREDHVVHPKALERALRLWALAGAAMVVSRRRNLHPPTGGIE</sequence>
<dbReference type="EMBL" id="LR743507">
    <property type="protein sequence ID" value="CAA2107545.1"/>
    <property type="molecule type" value="Genomic_DNA"/>
</dbReference>
<evidence type="ECO:0000313" key="1">
    <source>
        <dbReference type="EMBL" id="CAA2107545.1"/>
    </source>
</evidence>
<accession>A0A679J2I9</accession>
<proteinExistence type="predicted"/>
<evidence type="ECO:0008006" key="2">
    <source>
        <dbReference type="Google" id="ProtNLM"/>
    </source>
</evidence>
<organism evidence="1">
    <name type="scientific">Variovorax paradoxus</name>
    <dbReference type="NCBI Taxonomy" id="34073"/>
    <lineage>
        <taxon>Bacteria</taxon>
        <taxon>Pseudomonadati</taxon>
        <taxon>Pseudomonadota</taxon>
        <taxon>Betaproteobacteria</taxon>
        <taxon>Burkholderiales</taxon>
        <taxon>Comamonadaceae</taxon>
        <taxon>Variovorax</taxon>
    </lineage>
</organism>
<dbReference type="AlphaFoldDB" id="A0A679J2I9"/>